<dbReference type="RefSeq" id="WP_377071208.1">
    <property type="nucleotide sequence ID" value="NZ_JBHMEC010000032.1"/>
</dbReference>
<keyword evidence="2" id="KW-1185">Reference proteome</keyword>
<proteinExistence type="predicted"/>
<accession>A0ABV5I4H9</accession>
<protein>
    <recommendedName>
        <fullName evidence="3">MBG domain-containing protein</fullName>
    </recommendedName>
</protein>
<reference evidence="1 2" key="1">
    <citation type="submission" date="2024-09" db="EMBL/GenBank/DDBJ databases">
        <authorList>
            <person name="Sun Q."/>
            <person name="Mori K."/>
        </authorList>
    </citation>
    <scope>NUCLEOTIDE SEQUENCE [LARGE SCALE GENOMIC DNA]</scope>
    <source>
        <strain evidence="1 2">CECT 9424</strain>
    </source>
</reference>
<organism evidence="1 2">
    <name type="scientific">Roseovarius ramblicola</name>
    <dbReference type="NCBI Taxonomy" id="2022336"/>
    <lineage>
        <taxon>Bacteria</taxon>
        <taxon>Pseudomonadati</taxon>
        <taxon>Pseudomonadota</taxon>
        <taxon>Alphaproteobacteria</taxon>
        <taxon>Rhodobacterales</taxon>
        <taxon>Roseobacteraceae</taxon>
        <taxon>Roseovarius</taxon>
    </lineage>
</organism>
<name>A0ABV5I4H9_9RHOB</name>
<gene>
    <name evidence="1" type="ORF">ACFFU4_17650</name>
</gene>
<evidence type="ECO:0000313" key="1">
    <source>
        <dbReference type="EMBL" id="MFB9151583.1"/>
    </source>
</evidence>
<comment type="caution">
    <text evidence="1">The sequence shown here is derived from an EMBL/GenBank/DDBJ whole genome shotgun (WGS) entry which is preliminary data.</text>
</comment>
<dbReference type="Proteomes" id="UP001589670">
    <property type="component" value="Unassembled WGS sequence"/>
</dbReference>
<dbReference type="EMBL" id="JBHMEC010000032">
    <property type="protein sequence ID" value="MFB9151583.1"/>
    <property type="molecule type" value="Genomic_DNA"/>
</dbReference>
<evidence type="ECO:0008006" key="3">
    <source>
        <dbReference type="Google" id="ProtNLM"/>
    </source>
</evidence>
<evidence type="ECO:0000313" key="2">
    <source>
        <dbReference type="Proteomes" id="UP001589670"/>
    </source>
</evidence>
<sequence>MLGTATITGIFYGTDGAPVTEADVSIVPKQKYVASSGDAAWVTRAVTGRTDATGAIGVLDGAAFTGGVALAAGQYEMSVSKDDVSHNGVLTVDQDMVAAGSADLQTALGPAPPPILVSAAQAARDKAREWASSPEDVEVEPGLFSARHYAAKASTSGLSAGPGFKIVGAELRHDISTLSRG</sequence>